<name>X1DIZ3_9ZZZZ</name>
<feature type="non-terminal residue" evidence="1">
    <location>
        <position position="1"/>
    </location>
</feature>
<protein>
    <submittedName>
        <fullName evidence="1">Uncharacterized protein</fullName>
    </submittedName>
</protein>
<sequence>YHGFIDGGSQEGLGGLSELISQSDKVIFFGPGG</sequence>
<gene>
    <name evidence="1" type="ORF">S01H4_61118</name>
</gene>
<evidence type="ECO:0000313" key="1">
    <source>
        <dbReference type="EMBL" id="GAH08265.1"/>
    </source>
</evidence>
<reference evidence="1" key="1">
    <citation type="journal article" date="2014" name="Front. Microbiol.">
        <title>High frequency of phylogenetically diverse reductive dehalogenase-homologous genes in deep subseafloor sedimentary metagenomes.</title>
        <authorList>
            <person name="Kawai M."/>
            <person name="Futagami T."/>
            <person name="Toyoda A."/>
            <person name="Takaki Y."/>
            <person name="Nishi S."/>
            <person name="Hori S."/>
            <person name="Arai W."/>
            <person name="Tsubouchi T."/>
            <person name="Morono Y."/>
            <person name="Uchiyama I."/>
            <person name="Ito T."/>
            <person name="Fujiyama A."/>
            <person name="Inagaki F."/>
            <person name="Takami H."/>
        </authorList>
    </citation>
    <scope>NUCLEOTIDE SEQUENCE</scope>
    <source>
        <strain evidence="1">Expedition CK06-06</strain>
    </source>
</reference>
<dbReference type="EMBL" id="BART01036173">
    <property type="protein sequence ID" value="GAH08265.1"/>
    <property type="molecule type" value="Genomic_DNA"/>
</dbReference>
<accession>X1DIZ3</accession>
<dbReference type="AlphaFoldDB" id="X1DIZ3"/>
<proteinExistence type="predicted"/>
<organism evidence="1">
    <name type="scientific">marine sediment metagenome</name>
    <dbReference type="NCBI Taxonomy" id="412755"/>
    <lineage>
        <taxon>unclassified sequences</taxon>
        <taxon>metagenomes</taxon>
        <taxon>ecological metagenomes</taxon>
    </lineage>
</organism>
<comment type="caution">
    <text evidence="1">The sequence shown here is derived from an EMBL/GenBank/DDBJ whole genome shotgun (WGS) entry which is preliminary data.</text>
</comment>